<organism evidence="6 7">
    <name type="scientific">Desulforamulus ruminis (strain ATCC 23193 / DSM 2154 / NCIMB 8452 / DL)</name>
    <name type="common">Desulfotomaculum ruminis</name>
    <dbReference type="NCBI Taxonomy" id="696281"/>
    <lineage>
        <taxon>Bacteria</taxon>
        <taxon>Bacillati</taxon>
        <taxon>Bacillota</taxon>
        <taxon>Clostridia</taxon>
        <taxon>Eubacteriales</taxon>
        <taxon>Peptococcaceae</taxon>
        <taxon>Desulforamulus</taxon>
    </lineage>
</organism>
<dbReference type="InterPro" id="IPR001789">
    <property type="entry name" value="Sig_transdc_resp-reg_receiver"/>
</dbReference>
<evidence type="ECO:0000313" key="7">
    <source>
        <dbReference type="Proteomes" id="UP000009234"/>
    </source>
</evidence>
<dbReference type="InterPro" id="IPR046947">
    <property type="entry name" value="LytR-like"/>
</dbReference>
<evidence type="ECO:0000256" key="2">
    <source>
        <dbReference type="ARBA" id="ARBA00024867"/>
    </source>
</evidence>
<keyword evidence="3" id="KW-0597">Phosphoprotein</keyword>
<dbReference type="Gene3D" id="3.40.50.2300">
    <property type="match status" value="1"/>
</dbReference>
<keyword evidence="6" id="KW-0238">DNA-binding</keyword>
<feature type="modified residue" description="4-aspartylphosphate" evidence="3">
    <location>
        <position position="62"/>
    </location>
</feature>
<dbReference type="PROSITE" id="PS50110">
    <property type="entry name" value="RESPONSE_REGULATORY"/>
    <property type="match status" value="1"/>
</dbReference>
<protein>
    <recommendedName>
        <fullName evidence="1">Stage 0 sporulation protein A homolog</fullName>
    </recommendedName>
</protein>
<dbReference type="AlphaFoldDB" id="F6DSJ5"/>
<dbReference type="HOGENOM" id="CLU_000445_14_1_9"/>
<dbReference type="STRING" id="696281.Desru_2871"/>
<gene>
    <name evidence="6" type="ordered locus">Desru_2871</name>
</gene>
<name>F6DSJ5_DESRL</name>
<reference evidence="6 7" key="2">
    <citation type="journal article" date="2012" name="Stand. Genomic Sci.">
        <title>Complete genome sequence of the sulfate-reducing firmicute Desulfotomaculum ruminis type strain (DL(T)).</title>
        <authorList>
            <person name="Spring S."/>
            <person name="Visser M."/>
            <person name="Lu M."/>
            <person name="Copeland A."/>
            <person name="Lapidus A."/>
            <person name="Lucas S."/>
            <person name="Cheng J.F."/>
            <person name="Han C."/>
            <person name="Tapia R."/>
            <person name="Goodwin L.A."/>
            <person name="Pitluck S."/>
            <person name="Ivanova N."/>
            <person name="Land M."/>
            <person name="Hauser L."/>
            <person name="Larimer F."/>
            <person name="Rohde M."/>
            <person name="Goker M."/>
            <person name="Detter J.C."/>
            <person name="Kyrpides N.C."/>
            <person name="Woyke T."/>
            <person name="Schaap P.J."/>
            <person name="Plugge C.M."/>
            <person name="Muyzer G."/>
            <person name="Kuever J."/>
            <person name="Pereira I.A."/>
            <person name="Parshina S.N."/>
            <person name="Bernier-Latmani R."/>
            <person name="Stams A.J."/>
            <person name="Klenk H.P."/>
        </authorList>
    </citation>
    <scope>NUCLEOTIDE SEQUENCE [LARGE SCALE GENOMIC DNA]</scope>
    <source>
        <strain evidence="7">ATCC 23193 / DSM 2154 / NCIB 8452 / DL</strain>
    </source>
</reference>
<dbReference type="EMBL" id="CP002780">
    <property type="protein sequence ID" value="AEG61085.1"/>
    <property type="molecule type" value="Genomic_DNA"/>
</dbReference>
<evidence type="ECO:0000256" key="1">
    <source>
        <dbReference type="ARBA" id="ARBA00018672"/>
    </source>
</evidence>
<sequence>MSMIHPRGIQVRAFIVEDNPVQRKYLKTLLFEQNVRVVGEAATGEDAVRQIARLQPEVVFLDIALPESSGMEVGWKIDSNIHKVFVTGHHHHALKAFELGSLDYLLKPVSPERLEITLKRLRKIIKQTHQKLILNLKSSTIALDIQQILFIEKMPILKKVTFHTLDGECSISGTLNEYEARLKNLGFARTHNSFIVNVNKIKRLLPSGDKSYIIKLHHTAKEVPLSRKYAPMLKPLLY</sequence>
<dbReference type="SUPFAM" id="SSF52172">
    <property type="entry name" value="CheY-like"/>
    <property type="match status" value="1"/>
</dbReference>
<dbReference type="InterPro" id="IPR011006">
    <property type="entry name" value="CheY-like_superfamily"/>
</dbReference>
<evidence type="ECO:0000259" key="4">
    <source>
        <dbReference type="PROSITE" id="PS50110"/>
    </source>
</evidence>
<dbReference type="SMART" id="SM00448">
    <property type="entry name" value="REC"/>
    <property type="match status" value="1"/>
</dbReference>
<comment type="function">
    <text evidence="2">May play the central regulatory role in sporulation. It may be an element of the effector pathway responsible for the activation of sporulation genes in response to nutritional stress. Spo0A may act in concert with spo0H (a sigma factor) to control the expression of some genes that are critical to the sporulation process.</text>
</comment>
<dbReference type="Pfam" id="PF00072">
    <property type="entry name" value="Response_reg"/>
    <property type="match status" value="1"/>
</dbReference>
<keyword evidence="7" id="KW-1185">Reference proteome</keyword>
<dbReference type="PROSITE" id="PS50930">
    <property type="entry name" value="HTH_LYTTR"/>
    <property type="match status" value="1"/>
</dbReference>
<feature type="domain" description="Response regulatory" evidence="4">
    <location>
        <begin position="12"/>
        <end position="122"/>
    </location>
</feature>
<evidence type="ECO:0000256" key="3">
    <source>
        <dbReference type="PROSITE-ProRule" id="PRU00169"/>
    </source>
</evidence>
<feature type="domain" description="HTH LytTR-type" evidence="5">
    <location>
        <begin position="132"/>
        <end position="238"/>
    </location>
</feature>
<dbReference type="Gene3D" id="2.40.50.1020">
    <property type="entry name" value="LytTr DNA-binding domain"/>
    <property type="match status" value="1"/>
</dbReference>
<accession>F6DSJ5</accession>
<dbReference type="SMART" id="SM00850">
    <property type="entry name" value="LytTR"/>
    <property type="match status" value="1"/>
</dbReference>
<reference evidence="7" key="1">
    <citation type="submission" date="2011-05" db="EMBL/GenBank/DDBJ databases">
        <title>Complete sequence of Desulfotomaculum ruminis DSM 2154.</title>
        <authorList>
            <person name="Lucas S."/>
            <person name="Copeland A."/>
            <person name="Lapidus A."/>
            <person name="Cheng J.-F."/>
            <person name="Goodwin L."/>
            <person name="Pitluck S."/>
            <person name="Lu M."/>
            <person name="Detter J.C."/>
            <person name="Han C."/>
            <person name="Tapia R."/>
            <person name="Land M."/>
            <person name="Hauser L."/>
            <person name="Kyrpides N."/>
            <person name="Ivanova N."/>
            <person name="Mikhailova N."/>
            <person name="Pagani I."/>
            <person name="Stams A.J.M."/>
            <person name="Plugge C.M."/>
            <person name="Muyzer G."/>
            <person name="Kuever J."/>
            <person name="Parshina S.N."/>
            <person name="Ivanova A.E."/>
            <person name="Nazina T.N."/>
            <person name="Brambilla E."/>
            <person name="Spring S."/>
            <person name="Klenk H.-P."/>
            <person name="Woyke T."/>
        </authorList>
    </citation>
    <scope>NUCLEOTIDE SEQUENCE [LARGE SCALE GENOMIC DNA]</scope>
    <source>
        <strain evidence="7">ATCC 23193 / DSM 2154 / NCIB 8452 / DL</strain>
    </source>
</reference>
<dbReference type="eggNOG" id="COG3279">
    <property type="taxonomic scope" value="Bacteria"/>
</dbReference>
<dbReference type="PANTHER" id="PTHR37299">
    <property type="entry name" value="TRANSCRIPTIONAL REGULATOR-RELATED"/>
    <property type="match status" value="1"/>
</dbReference>
<dbReference type="Proteomes" id="UP000009234">
    <property type="component" value="Chromosome"/>
</dbReference>
<evidence type="ECO:0000313" key="6">
    <source>
        <dbReference type="EMBL" id="AEG61085.1"/>
    </source>
</evidence>
<dbReference type="KEGG" id="dru:Desru_2871"/>
<dbReference type="PANTHER" id="PTHR37299:SF1">
    <property type="entry name" value="STAGE 0 SPORULATION PROTEIN A HOMOLOG"/>
    <property type="match status" value="1"/>
</dbReference>
<proteinExistence type="predicted"/>
<dbReference type="InterPro" id="IPR007492">
    <property type="entry name" value="LytTR_DNA-bd_dom"/>
</dbReference>
<dbReference type="GO" id="GO:0003677">
    <property type="term" value="F:DNA binding"/>
    <property type="evidence" value="ECO:0007669"/>
    <property type="project" value="UniProtKB-KW"/>
</dbReference>
<evidence type="ECO:0000259" key="5">
    <source>
        <dbReference type="PROSITE" id="PS50930"/>
    </source>
</evidence>
<dbReference type="Pfam" id="PF04397">
    <property type="entry name" value="LytTR"/>
    <property type="match status" value="1"/>
</dbReference>
<dbReference type="GO" id="GO:0000156">
    <property type="term" value="F:phosphorelay response regulator activity"/>
    <property type="evidence" value="ECO:0007669"/>
    <property type="project" value="InterPro"/>
</dbReference>